<name>A0A0F9F3P4_9ZZZZ</name>
<accession>A0A0F9F3P4</accession>
<sequence length="101" mass="11461">MEAMSLIEIIMAVAMVLTGQKGLEVYKRRKHSNGRHDRRSGSEKGNSFADSDKDFIRGCFEDQTEKLVLGMENDRLILVGELKDFIRSDGESTRVAVRDVR</sequence>
<feature type="region of interest" description="Disordered" evidence="1">
    <location>
        <begin position="28"/>
        <end position="50"/>
    </location>
</feature>
<gene>
    <name evidence="2" type="ORF">LCGC14_2000300</name>
</gene>
<dbReference type="EMBL" id="LAZR01022724">
    <property type="protein sequence ID" value="KKL80883.1"/>
    <property type="molecule type" value="Genomic_DNA"/>
</dbReference>
<proteinExistence type="predicted"/>
<dbReference type="AlphaFoldDB" id="A0A0F9F3P4"/>
<feature type="compositionally biased region" description="Basic residues" evidence="1">
    <location>
        <begin position="28"/>
        <end position="38"/>
    </location>
</feature>
<protein>
    <submittedName>
        <fullName evidence="2">Uncharacterized protein</fullName>
    </submittedName>
</protein>
<evidence type="ECO:0000256" key="1">
    <source>
        <dbReference type="SAM" id="MobiDB-lite"/>
    </source>
</evidence>
<evidence type="ECO:0000313" key="2">
    <source>
        <dbReference type="EMBL" id="KKL80883.1"/>
    </source>
</evidence>
<comment type="caution">
    <text evidence="2">The sequence shown here is derived from an EMBL/GenBank/DDBJ whole genome shotgun (WGS) entry which is preliminary data.</text>
</comment>
<organism evidence="2">
    <name type="scientific">marine sediment metagenome</name>
    <dbReference type="NCBI Taxonomy" id="412755"/>
    <lineage>
        <taxon>unclassified sequences</taxon>
        <taxon>metagenomes</taxon>
        <taxon>ecological metagenomes</taxon>
    </lineage>
</organism>
<reference evidence="2" key="1">
    <citation type="journal article" date="2015" name="Nature">
        <title>Complex archaea that bridge the gap between prokaryotes and eukaryotes.</title>
        <authorList>
            <person name="Spang A."/>
            <person name="Saw J.H."/>
            <person name="Jorgensen S.L."/>
            <person name="Zaremba-Niedzwiedzka K."/>
            <person name="Martijn J."/>
            <person name="Lind A.E."/>
            <person name="van Eijk R."/>
            <person name="Schleper C."/>
            <person name="Guy L."/>
            <person name="Ettema T.J."/>
        </authorList>
    </citation>
    <scope>NUCLEOTIDE SEQUENCE</scope>
</reference>